<dbReference type="InterPro" id="IPR003838">
    <property type="entry name" value="ABC3_permease_C"/>
</dbReference>
<feature type="domain" description="ABC3 transporter permease C-terminal" evidence="7">
    <location>
        <begin position="19"/>
        <end position="134"/>
    </location>
</feature>
<dbReference type="GO" id="GO:0005886">
    <property type="term" value="C:plasma membrane"/>
    <property type="evidence" value="ECO:0007669"/>
    <property type="project" value="UniProtKB-SubCell"/>
</dbReference>
<keyword evidence="3 6" id="KW-0812">Transmembrane</keyword>
<keyword evidence="4 6" id="KW-1133">Transmembrane helix</keyword>
<evidence type="ECO:0000256" key="1">
    <source>
        <dbReference type="ARBA" id="ARBA00004651"/>
    </source>
</evidence>
<comment type="subcellular location">
    <subcellularLocation>
        <location evidence="1">Cell membrane</location>
        <topology evidence="1">Multi-pass membrane protein</topology>
    </subcellularLocation>
</comment>
<dbReference type="eggNOG" id="arCOG02312">
    <property type="taxonomic scope" value="Archaea"/>
</dbReference>
<dbReference type="Proteomes" id="UP000011618">
    <property type="component" value="Unassembled WGS sequence"/>
</dbReference>
<comment type="caution">
    <text evidence="8">The sequence shown here is derived from an EMBL/GenBank/DDBJ whole genome shotgun (WGS) entry which is preliminary data.</text>
</comment>
<proteinExistence type="predicted"/>
<evidence type="ECO:0000256" key="3">
    <source>
        <dbReference type="ARBA" id="ARBA00022692"/>
    </source>
</evidence>
<dbReference type="AlphaFoldDB" id="L9YDY6"/>
<sequence>MTVSDTRDSELSLALALTAFLVSLSIGMLFVITTSGLEIVADQQQLVILSAMGISTRSQLKLIGVETIVMAGLGGLFGAVSGVVGIRLINIVSIRTITTEPIAVSHPLFIGYGVSVALLVGLLSLPFLLVTARRVSGGVP</sequence>
<feature type="transmembrane region" description="Helical" evidence="6">
    <location>
        <begin position="12"/>
        <end position="41"/>
    </location>
</feature>
<reference evidence="8 9" key="1">
    <citation type="journal article" date="2014" name="PLoS Genet.">
        <title>Phylogenetically driven sequencing of extremely halophilic archaea reveals strategies for static and dynamic osmo-response.</title>
        <authorList>
            <person name="Becker E.A."/>
            <person name="Seitzer P.M."/>
            <person name="Tritt A."/>
            <person name="Larsen D."/>
            <person name="Krusor M."/>
            <person name="Yao A.I."/>
            <person name="Wu D."/>
            <person name="Madern D."/>
            <person name="Eisen J.A."/>
            <person name="Darling A.E."/>
            <person name="Facciotti M.T."/>
        </authorList>
    </citation>
    <scope>NUCLEOTIDE SEQUENCE [LARGE SCALE GENOMIC DNA]</scope>
    <source>
        <strain evidence="8 9">DSM 3751</strain>
    </source>
</reference>
<dbReference type="Pfam" id="PF02687">
    <property type="entry name" value="FtsX"/>
    <property type="match status" value="1"/>
</dbReference>
<evidence type="ECO:0000313" key="8">
    <source>
        <dbReference type="EMBL" id="ELY72304.1"/>
    </source>
</evidence>
<name>L9YDY6_9EURY</name>
<dbReference type="PATRIC" id="fig|1227495.3.peg.3793"/>
<protein>
    <recommendedName>
        <fullName evidence="7">ABC3 transporter permease C-terminal domain-containing protein</fullName>
    </recommendedName>
</protein>
<keyword evidence="5 6" id="KW-0472">Membrane</keyword>
<feature type="transmembrane region" description="Helical" evidence="6">
    <location>
        <begin position="62"/>
        <end position="89"/>
    </location>
</feature>
<accession>L9YDY6</accession>
<evidence type="ECO:0000256" key="5">
    <source>
        <dbReference type="ARBA" id="ARBA00023136"/>
    </source>
</evidence>
<organism evidence="8 9">
    <name type="scientific">Natrinema pallidum DSM 3751</name>
    <dbReference type="NCBI Taxonomy" id="1227495"/>
    <lineage>
        <taxon>Archaea</taxon>
        <taxon>Methanobacteriati</taxon>
        <taxon>Methanobacteriota</taxon>
        <taxon>Stenosarchaea group</taxon>
        <taxon>Halobacteria</taxon>
        <taxon>Halobacteriales</taxon>
        <taxon>Natrialbaceae</taxon>
        <taxon>Natrinema</taxon>
    </lineage>
</organism>
<evidence type="ECO:0000256" key="6">
    <source>
        <dbReference type="SAM" id="Phobius"/>
    </source>
</evidence>
<gene>
    <name evidence="8" type="ORF">C487_19013</name>
</gene>
<keyword evidence="2" id="KW-1003">Cell membrane</keyword>
<evidence type="ECO:0000313" key="9">
    <source>
        <dbReference type="Proteomes" id="UP000011618"/>
    </source>
</evidence>
<evidence type="ECO:0000256" key="4">
    <source>
        <dbReference type="ARBA" id="ARBA00022989"/>
    </source>
</evidence>
<evidence type="ECO:0000256" key="2">
    <source>
        <dbReference type="ARBA" id="ARBA00022475"/>
    </source>
</evidence>
<dbReference type="EMBL" id="AOII01000110">
    <property type="protein sequence ID" value="ELY72304.1"/>
    <property type="molecule type" value="Genomic_DNA"/>
</dbReference>
<evidence type="ECO:0000259" key="7">
    <source>
        <dbReference type="Pfam" id="PF02687"/>
    </source>
</evidence>
<feature type="transmembrane region" description="Helical" evidence="6">
    <location>
        <begin position="109"/>
        <end position="130"/>
    </location>
</feature>